<keyword evidence="5" id="KW-0677">Repeat</keyword>
<keyword evidence="4 9" id="KW-0812">Transmembrane</keyword>
<reference evidence="12 13" key="1">
    <citation type="journal article" date="2008" name="Nature">
        <title>The Phaeodactylum genome reveals the evolutionary history of diatom genomes.</title>
        <authorList>
            <person name="Bowler C."/>
            <person name="Allen A.E."/>
            <person name="Badger J.H."/>
            <person name="Grimwood J."/>
            <person name="Jabbari K."/>
            <person name="Kuo A."/>
            <person name="Maheswari U."/>
            <person name="Martens C."/>
            <person name="Maumus F."/>
            <person name="Otillar R.P."/>
            <person name="Rayko E."/>
            <person name="Salamov A."/>
            <person name="Vandepoele K."/>
            <person name="Beszteri B."/>
            <person name="Gruber A."/>
            <person name="Heijde M."/>
            <person name="Katinka M."/>
            <person name="Mock T."/>
            <person name="Valentin K."/>
            <person name="Verret F."/>
            <person name="Berges J.A."/>
            <person name="Brownlee C."/>
            <person name="Cadoret J.P."/>
            <person name="Chiovitti A."/>
            <person name="Choi C.J."/>
            <person name="Coesel S."/>
            <person name="De Martino A."/>
            <person name="Detter J.C."/>
            <person name="Durkin C."/>
            <person name="Falciatore A."/>
            <person name="Fournet J."/>
            <person name="Haruta M."/>
            <person name="Huysman M.J."/>
            <person name="Jenkins B.D."/>
            <person name="Jiroutova K."/>
            <person name="Jorgensen R.E."/>
            <person name="Joubert Y."/>
            <person name="Kaplan A."/>
            <person name="Kroger N."/>
            <person name="Kroth P.G."/>
            <person name="La Roche J."/>
            <person name="Lindquist E."/>
            <person name="Lommer M."/>
            <person name="Martin-Jezequel V."/>
            <person name="Lopez P.J."/>
            <person name="Lucas S."/>
            <person name="Mangogna M."/>
            <person name="McGinnis K."/>
            <person name="Medlin L.K."/>
            <person name="Montsant A."/>
            <person name="Oudot-Le Secq M.P."/>
            <person name="Napoli C."/>
            <person name="Obornik M."/>
            <person name="Parker M.S."/>
            <person name="Petit J.L."/>
            <person name="Porcel B.M."/>
            <person name="Poulsen N."/>
            <person name="Robison M."/>
            <person name="Rychlewski L."/>
            <person name="Rynearson T.A."/>
            <person name="Schmutz J."/>
            <person name="Shapiro H."/>
            <person name="Siaut M."/>
            <person name="Stanley M."/>
            <person name="Sussman M.R."/>
            <person name="Taylor A.R."/>
            <person name="Vardi A."/>
            <person name="von Dassow P."/>
            <person name="Vyverman W."/>
            <person name="Willis A."/>
            <person name="Wyrwicz L.S."/>
            <person name="Rokhsar D.S."/>
            <person name="Weissenbach J."/>
            <person name="Armbrust E.V."/>
            <person name="Green B.R."/>
            <person name="Van de Peer Y."/>
            <person name="Grigoriev I.V."/>
        </authorList>
    </citation>
    <scope>NUCLEOTIDE SEQUENCE [LARGE SCALE GENOMIC DNA]</scope>
    <source>
        <strain evidence="12 13">CCAP 1055/1</strain>
    </source>
</reference>
<evidence type="ECO:0000256" key="6">
    <source>
        <dbReference type="ARBA" id="ARBA00022989"/>
    </source>
</evidence>
<feature type="repeat" description="Solcar" evidence="9">
    <location>
        <begin position="305"/>
        <end position="394"/>
    </location>
</feature>
<evidence type="ECO:0000256" key="4">
    <source>
        <dbReference type="ARBA" id="ARBA00022692"/>
    </source>
</evidence>
<evidence type="ECO:0000256" key="9">
    <source>
        <dbReference type="PROSITE-ProRule" id="PRU00282"/>
    </source>
</evidence>
<dbReference type="GeneID" id="7196044"/>
<evidence type="ECO:0000313" key="12">
    <source>
        <dbReference type="EMBL" id="EEC51496.1"/>
    </source>
</evidence>
<dbReference type="AlphaFoldDB" id="B7FRF3"/>
<comment type="subcellular location">
    <subcellularLocation>
        <location evidence="1">Mitochondrion membrane</location>
        <topology evidence="1">Multi-pass membrane protein</topology>
    </subcellularLocation>
</comment>
<dbReference type="PANTHER" id="PTHR45624:SF12">
    <property type="entry name" value="MITOCHONDRIAL ORNITHINE TRANSPORTER 1"/>
    <property type="match status" value="1"/>
</dbReference>
<dbReference type="Gene3D" id="1.50.40.10">
    <property type="entry name" value="Mitochondrial carrier domain"/>
    <property type="match status" value="1"/>
</dbReference>
<dbReference type="SUPFAM" id="SSF103506">
    <property type="entry name" value="Mitochondrial carrier"/>
    <property type="match status" value="1"/>
</dbReference>
<dbReference type="InParanoid" id="B7FRF3"/>
<sequence>MESHRYIRRQLSHNKLDSYNALLVDHLHHDLEYWTNGRTTYVNNKVTLSKTVADKVASHVSTSVTPLWKATLSPVSAHRRTMVSSKRPRSTVSSSTQPSDPHVVRNSLLAGSISGMTSTFAMYPLESSSLHSNTHHGPLQTFRHTLQNGGVRALYTGLTMPLAAQAVYKGTVFAVNNVTQRAILEWKTLENHKQGVLQNATLTMTDRFVAGSVGGAVNAFLFVTPVEFVRNQLIAQHSKLAAGRTVARLASGSWDVVRHAVQTHGATSLWRGAGMAVTRDAVGCGCFFYTMAWTQKQLTPRNEVPSFPVTVLSGGMAGLAFWVSILPLDTLKTWIQSSDLTESVSASESLQRVYRQSGYQGLVQQLFRGWQVAYGRGIPSAAITISVYSMAYGMLQEGSNGL</sequence>
<keyword evidence="3 10" id="KW-0813">Transport</keyword>
<evidence type="ECO:0000256" key="2">
    <source>
        <dbReference type="ARBA" id="ARBA00006375"/>
    </source>
</evidence>
<evidence type="ECO:0000256" key="3">
    <source>
        <dbReference type="ARBA" id="ARBA00022448"/>
    </source>
</evidence>
<dbReference type="PROSITE" id="PS50920">
    <property type="entry name" value="SOLCAR"/>
    <property type="match status" value="3"/>
</dbReference>
<feature type="repeat" description="Solcar" evidence="9">
    <location>
        <begin position="102"/>
        <end position="182"/>
    </location>
</feature>
<comment type="similarity">
    <text evidence="2 10">Belongs to the mitochondrial carrier (TC 2.A.29) family.</text>
</comment>
<dbReference type="GO" id="GO:1990575">
    <property type="term" value="P:mitochondrial L-ornithine transmembrane transport"/>
    <property type="evidence" value="ECO:0007669"/>
    <property type="project" value="TreeGrafter"/>
</dbReference>
<keyword evidence="8 9" id="KW-0472">Membrane</keyword>
<evidence type="ECO:0000256" key="5">
    <source>
        <dbReference type="ARBA" id="ARBA00022737"/>
    </source>
</evidence>
<evidence type="ECO:0000313" key="13">
    <source>
        <dbReference type="Proteomes" id="UP000000759"/>
    </source>
</evidence>
<reference evidence="13" key="2">
    <citation type="submission" date="2008-08" db="EMBL/GenBank/DDBJ databases">
        <authorList>
            <consortium name="Diatom Consortium"/>
            <person name="Grigoriev I."/>
            <person name="Grimwood J."/>
            <person name="Kuo A."/>
            <person name="Otillar R.P."/>
            <person name="Salamov A."/>
            <person name="Detter J.C."/>
            <person name="Lindquist E."/>
            <person name="Shapiro H."/>
            <person name="Lucas S."/>
            <person name="Glavina del Rio T."/>
            <person name="Pitluck S."/>
            <person name="Rokhsar D."/>
            <person name="Bowler C."/>
        </authorList>
    </citation>
    <scope>GENOME REANNOTATION</scope>
    <source>
        <strain evidence="13">CCAP 1055/1</strain>
    </source>
</reference>
<keyword evidence="6" id="KW-1133">Transmembrane helix</keyword>
<dbReference type="EMBL" id="CM000605">
    <property type="protein sequence ID" value="EEC51496.1"/>
    <property type="molecule type" value="Genomic_DNA"/>
</dbReference>
<evidence type="ECO:0000256" key="8">
    <source>
        <dbReference type="ARBA" id="ARBA00023136"/>
    </source>
</evidence>
<accession>B7FRF3</accession>
<evidence type="ECO:0008006" key="14">
    <source>
        <dbReference type="Google" id="ProtNLM"/>
    </source>
</evidence>
<evidence type="ECO:0000256" key="7">
    <source>
        <dbReference type="ARBA" id="ARBA00023128"/>
    </source>
</evidence>
<dbReference type="OrthoDB" id="193856at2759"/>
<dbReference type="InterPro" id="IPR023395">
    <property type="entry name" value="MCP_dom_sf"/>
</dbReference>
<dbReference type="PANTHER" id="PTHR45624">
    <property type="entry name" value="MITOCHONDRIAL BASIC AMINO ACIDS TRANSPORTER-RELATED"/>
    <property type="match status" value="1"/>
</dbReference>
<protein>
    <recommendedName>
        <fullName evidence="14">Mitochondrial carrier protein</fullName>
    </recommendedName>
</protein>
<keyword evidence="7" id="KW-0496">Mitochondrion</keyword>
<proteinExistence type="inferred from homology"/>
<evidence type="ECO:0000256" key="11">
    <source>
        <dbReference type="SAM" id="MobiDB-lite"/>
    </source>
</evidence>
<gene>
    <name evidence="12" type="ORF">PHATRDRAFT_42474</name>
</gene>
<dbReference type="Proteomes" id="UP000000759">
    <property type="component" value="Chromosome 1"/>
</dbReference>
<organism evidence="12 13">
    <name type="scientific">Phaeodactylum tricornutum (strain CCAP 1055/1)</name>
    <dbReference type="NCBI Taxonomy" id="556484"/>
    <lineage>
        <taxon>Eukaryota</taxon>
        <taxon>Sar</taxon>
        <taxon>Stramenopiles</taxon>
        <taxon>Ochrophyta</taxon>
        <taxon>Bacillariophyta</taxon>
        <taxon>Bacillariophyceae</taxon>
        <taxon>Bacillariophycidae</taxon>
        <taxon>Naviculales</taxon>
        <taxon>Phaeodactylaceae</taxon>
        <taxon>Phaeodactylum</taxon>
    </lineage>
</organism>
<dbReference type="PaxDb" id="2850-Phatr42474"/>
<evidence type="ECO:0000256" key="10">
    <source>
        <dbReference type="RuleBase" id="RU000488"/>
    </source>
</evidence>
<dbReference type="InterPro" id="IPR018108">
    <property type="entry name" value="MCP_transmembrane"/>
</dbReference>
<dbReference type="HOGENOM" id="CLU_673483_0_0_1"/>
<dbReference type="GO" id="GO:0031966">
    <property type="term" value="C:mitochondrial membrane"/>
    <property type="evidence" value="ECO:0007669"/>
    <property type="project" value="UniProtKB-SubCell"/>
</dbReference>
<feature type="repeat" description="Solcar" evidence="9">
    <location>
        <begin position="202"/>
        <end position="297"/>
    </location>
</feature>
<keyword evidence="13" id="KW-1185">Reference proteome</keyword>
<dbReference type="RefSeq" id="XP_002177033.1">
    <property type="nucleotide sequence ID" value="XM_002176997.1"/>
</dbReference>
<dbReference type="GO" id="GO:0000064">
    <property type="term" value="F:L-ornithine transmembrane transporter activity"/>
    <property type="evidence" value="ECO:0007669"/>
    <property type="project" value="TreeGrafter"/>
</dbReference>
<name>B7FRF3_PHATC</name>
<feature type="compositionally biased region" description="Basic residues" evidence="11">
    <location>
        <begin position="78"/>
        <end position="89"/>
    </location>
</feature>
<dbReference type="Pfam" id="PF00153">
    <property type="entry name" value="Mito_carr"/>
    <property type="match status" value="3"/>
</dbReference>
<dbReference type="InterPro" id="IPR050567">
    <property type="entry name" value="Mitochondrial_Carrier"/>
</dbReference>
<dbReference type="eggNOG" id="KOG0758">
    <property type="taxonomic scope" value="Eukaryota"/>
</dbReference>
<evidence type="ECO:0000256" key="1">
    <source>
        <dbReference type="ARBA" id="ARBA00004225"/>
    </source>
</evidence>
<dbReference type="KEGG" id="pti:PHATRDRAFT_42474"/>
<feature type="region of interest" description="Disordered" evidence="11">
    <location>
        <begin position="78"/>
        <end position="103"/>
    </location>
</feature>